<dbReference type="InterPro" id="IPR012912">
    <property type="entry name" value="Plasmid_pRiA4b_Orf3-like"/>
</dbReference>
<dbReference type="Pfam" id="PF07929">
    <property type="entry name" value="PRiA4_ORF3"/>
    <property type="match status" value="1"/>
</dbReference>
<dbReference type="HOGENOM" id="CLU_053857_0_0_10"/>
<proteinExistence type="predicted"/>
<dbReference type="SUPFAM" id="SSF159941">
    <property type="entry name" value="MM3350-like"/>
    <property type="match status" value="1"/>
</dbReference>
<dbReference type="KEGG" id="sli:Slin_4574"/>
<dbReference type="AlphaFoldDB" id="D2QNL7"/>
<keyword evidence="3" id="KW-1185">Reference proteome</keyword>
<accession>D2QNL7</accession>
<dbReference type="Proteomes" id="UP000002028">
    <property type="component" value="Chromosome"/>
</dbReference>
<sequence>MRPPYDFSSSLLIDDFDTFVRYLESKPNLSLTGAGDLKAADLWTINERVNYKAPHYVTSRSRQADYPLLGFLFQIATVSRLFIVQFSNVNTLMPDSARIDAYRSLILEEKYAFLLETAWCYLDWTVLDGDRRSGQGADWFRMGVRQVLQHPVGAAVTLTQDWSLRNRTLTVFASSMANIYVRAGHWFGWYDIREITRARRDKYSLEIDQLKLSDWGDQCLTTLLLERPFRYWNKNAGQFIFFLDDNDIEPDASININTFTEPLRTLLGEPDLLSLYPINPNPPTGEFWLRVELPEHGVSRTLAIPATSTLDELHRLIQESVKFDNDHLYNFYLNWRNPFNGECYSSPEDDWSEDPSADTVTLAQLNLYEGQVLLYVFDLSTRWEFYITVVRHLPDAIETKARVIEKVGLSPKQYGDW</sequence>
<dbReference type="InterPro" id="IPR024047">
    <property type="entry name" value="MM3350-like_sf"/>
</dbReference>
<dbReference type="EMBL" id="CP001769">
    <property type="protein sequence ID" value="ADB40553.1"/>
    <property type="molecule type" value="Genomic_DNA"/>
</dbReference>
<gene>
    <name evidence="2" type="ordered locus">Slin_4574</name>
</gene>
<feature type="domain" description="Plasmid pRiA4b Orf3-like" evidence="1">
    <location>
        <begin position="294"/>
        <end position="404"/>
    </location>
</feature>
<dbReference type="RefSeq" id="WP_012929057.1">
    <property type="nucleotide sequence ID" value="NC_013730.1"/>
</dbReference>
<organism evidence="2 3">
    <name type="scientific">Spirosoma linguale (strain ATCC 33905 / DSM 74 / LMG 10896 / Claus 1)</name>
    <dbReference type="NCBI Taxonomy" id="504472"/>
    <lineage>
        <taxon>Bacteria</taxon>
        <taxon>Pseudomonadati</taxon>
        <taxon>Bacteroidota</taxon>
        <taxon>Cytophagia</taxon>
        <taxon>Cytophagales</taxon>
        <taxon>Cytophagaceae</taxon>
        <taxon>Spirosoma</taxon>
    </lineage>
</organism>
<name>D2QNL7_SPILD</name>
<evidence type="ECO:0000313" key="3">
    <source>
        <dbReference type="Proteomes" id="UP000002028"/>
    </source>
</evidence>
<dbReference type="STRING" id="504472.Slin_4574"/>
<reference evidence="2 3" key="1">
    <citation type="journal article" date="2010" name="Stand. Genomic Sci.">
        <title>Complete genome sequence of Spirosoma linguale type strain (1).</title>
        <authorList>
            <person name="Lail K."/>
            <person name="Sikorski J."/>
            <person name="Saunders E."/>
            <person name="Lapidus A."/>
            <person name="Glavina Del Rio T."/>
            <person name="Copeland A."/>
            <person name="Tice H."/>
            <person name="Cheng J.-F."/>
            <person name="Lucas S."/>
            <person name="Nolan M."/>
            <person name="Bruce D."/>
            <person name="Goodwin L."/>
            <person name="Pitluck S."/>
            <person name="Ivanova N."/>
            <person name="Mavromatis K."/>
            <person name="Ovchinnikova G."/>
            <person name="Pati A."/>
            <person name="Chen A."/>
            <person name="Palaniappan K."/>
            <person name="Land M."/>
            <person name="Hauser L."/>
            <person name="Chang Y.-J."/>
            <person name="Jeffries C.D."/>
            <person name="Chain P."/>
            <person name="Brettin T."/>
            <person name="Detter J.C."/>
            <person name="Schuetze A."/>
            <person name="Rohde M."/>
            <person name="Tindall B.J."/>
            <person name="Goeker M."/>
            <person name="Bristow J."/>
            <person name="Eisen J.A."/>
            <person name="Markowitz V."/>
            <person name="Hugenholtz P."/>
            <person name="Kyrpides N.C."/>
            <person name="Klenk H.-P."/>
            <person name="Chen F."/>
        </authorList>
    </citation>
    <scope>NUCLEOTIDE SEQUENCE [LARGE SCALE GENOMIC DNA]</scope>
    <source>
        <strain evidence="3">ATCC 33905 / DSM 74 / LMG 10896 / Claus 1</strain>
    </source>
</reference>
<evidence type="ECO:0000259" key="1">
    <source>
        <dbReference type="Pfam" id="PF07929"/>
    </source>
</evidence>
<dbReference type="Gene3D" id="3.10.290.30">
    <property type="entry name" value="MM3350-like"/>
    <property type="match status" value="1"/>
</dbReference>
<evidence type="ECO:0000313" key="2">
    <source>
        <dbReference type="EMBL" id="ADB40553.1"/>
    </source>
</evidence>
<protein>
    <recommendedName>
        <fullName evidence="1">Plasmid pRiA4b Orf3-like domain-containing protein</fullName>
    </recommendedName>
</protein>